<organism evidence="2 3">
    <name type="scientific">Fomitopsis schrenkii</name>
    <name type="common">Brown rot fungus</name>
    <dbReference type="NCBI Taxonomy" id="2126942"/>
    <lineage>
        <taxon>Eukaryota</taxon>
        <taxon>Fungi</taxon>
        <taxon>Dikarya</taxon>
        <taxon>Basidiomycota</taxon>
        <taxon>Agaricomycotina</taxon>
        <taxon>Agaricomycetes</taxon>
        <taxon>Polyporales</taxon>
        <taxon>Fomitopsis</taxon>
    </lineage>
</organism>
<evidence type="ECO:0000313" key="2">
    <source>
        <dbReference type="EMBL" id="EPS98115.1"/>
    </source>
</evidence>
<dbReference type="OrthoDB" id="3205170at2759"/>
<feature type="region of interest" description="Disordered" evidence="1">
    <location>
        <begin position="1"/>
        <end position="40"/>
    </location>
</feature>
<sequence length="127" mass="14751">MSNPDLDFESDLTELSDDDEYVPEPPATEDSEIESDSSSEADYLNGPLLNYEFERGEKVWVYAYDGWYPGSVLRRAQIPDRPKVAHLRVLFRRYNVRIQKDFAPADGTIKPDTPRIRQELRAAKWIE</sequence>
<accession>S8F8Y7</accession>
<dbReference type="InParanoid" id="S8F8Y7"/>
<gene>
    <name evidence="2" type="ORF">FOMPIDRAFT_1051863</name>
</gene>
<keyword evidence="3" id="KW-1185">Reference proteome</keyword>
<dbReference type="Proteomes" id="UP000015241">
    <property type="component" value="Unassembled WGS sequence"/>
</dbReference>
<proteinExistence type="predicted"/>
<dbReference type="HOGENOM" id="CLU_1970614_0_0_1"/>
<name>S8F8Y7_FOMSC</name>
<protein>
    <submittedName>
        <fullName evidence="2">Uncharacterized protein</fullName>
    </submittedName>
</protein>
<dbReference type="EMBL" id="KE504169">
    <property type="protein sequence ID" value="EPS98115.1"/>
    <property type="molecule type" value="Genomic_DNA"/>
</dbReference>
<evidence type="ECO:0000256" key="1">
    <source>
        <dbReference type="SAM" id="MobiDB-lite"/>
    </source>
</evidence>
<reference evidence="2 3" key="1">
    <citation type="journal article" date="2012" name="Science">
        <title>The Paleozoic origin of enzymatic lignin decomposition reconstructed from 31 fungal genomes.</title>
        <authorList>
            <person name="Floudas D."/>
            <person name="Binder M."/>
            <person name="Riley R."/>
            <person name="Barry K."/>
            <person name="Blanchette R.A."/>
            <person name="Henrissat B."/>
            <person name="Martinez A.T."/>
            <person name="Otillar R."/>
            <person name="Spatafora J.W."/>
            <person name="Yadav J.S."/>
            <person name="Aerts A."/>
            <person name="Benoit I."/>
            <person name="Boyd A."/>
            <person name="Carlson A."/>
            <person name="Copeland A."/>
            <person name="Coutinho P.M."/>
            <person name="de Vries R.P."/>
            <person name="Ferreira P."/>
            <person name="Findley K."/>
            <person name="Foster B."/>
            <person name="Gaskell J."/>
            <person name="Glotzer D."/>
            <person name="Gorecki P."/>
            <person name="Heitman J."/>
            <person name="Hesse C."/>
            <person name="Hori C."/>
            <person name="Igarashi K."/>
            <person name="Jurgens J.A."/>
            <person name="Kallen N."/>
            <person name="Kersten P."/>
            <person name="Kohler A."/>
            <person name="Kuees U."/>
            <person name="Kumar T.K.A."/>
            <person name="Kuo A."/>
            <person name="LaButti K."/>
            <person name="Larrondo L.F."/>
            <person name="Lindquist E."/>
            <person name="Ling A."/>
            <person name="Lombard V."/>
            <person name="Lucas S."/>
            <person name="Lundell T."/>
            <person name="Martin R."/>
            <person name="McLaughlin D.J."/>
            <person name="Morgenstern I."/>
            <person name="Morin E."/>
            <person name="Murat C."/>
            <person name="Nagy L.G."/>
            <person name="Nolan M."/>
            <person name="Ohm R.A."/>
            <person name="Patyshakuliyeva A."/>
            <person name="Rokas A."/>
            <person name="Ruiz-Duenas F.J."/>
            <person name="Sabat G."/>
            <person name="Salamov A."/>
            <person name="Samejima M."/>
            <person name="Schmutz J."/>
            <person name="Slot J.C."/>
            <person name="St John F."/>
            <person name="Stenlid J."/>
            <person name="Sun H."/>
            <person name="Sun S."/>
            <person name="Syed K."/>
            <person name="Tsang A."/>
            <person name="Wiebenga A."/>
            <person name="Young D."/>
            <person name="Pisabarro A."/>
            <person name="Eastwood D.C."/>
            <person name="Martin F."/>
            <person name="Cullen D."/>
            <person name="Grigoriev I.V."/>
            <person name="Hibbett D.S."/>
        </authorList>
    </citation>
    <scope>NUCLEOTIDE SEQUENCE</scope>
    <source>
        <strain evidence="3">FP-58527</strain>
    </source>
</reference>
<dbReference type="AlphaFoldDB" id="S8F8Y7"/>
<evidence type="ECO:0000313" key="3">
    <source>
        <dbReference type="Proteomes" id="UP000015241"/>
    </source>
</evidence>
<feature type="compositionally biased region" description="Acidic residues" evidence="1">
    <location>
        <begin position="1"/>
        <end position="39"/>
    </location>
</feature>